<feature type="compositionally biased region" description="Low complexity" evidence="1">
    <location>
        <begin position="39"/>
        <end position="49"/>
    </location>
</feature>
<sequence>MGKLSLRASATALIPVTLLAAGCSSVDGHPSDARHKSSPRTSSSSAHAPSDGRAEHIPGATVTKAPALLEGEVVAQAVNASGNREMDVKGGLKSGPLAVLVNCLGDGKLTVEVKPVGLSLPLECVAGEVSSAYNQLDLKDAREQGSVSVTAPSTVRWAITVGHQPAGRTVSRAQNARERLRVRRP</sequence>
<protein>
    <recommendedName>
        <fullName evidence="5">Lipoprotein</fullName>
    </recommendedName>
</protein>
<dbReference type="PROSITE" id="PS51257">
    <property type="entry name" value="PROKAR_LIPOPROTEIN"/>
    <property type="match status" value="1"/>
</dbReference>
<feature type="signal peptide" evidence="2">
    <location>
        <begin position="1"/>
        <end position="20"/>
    </location>
</feature>
<feature type="chain" id="PRO_5039050018" description="Lipoprotein" evidence="2">
    <location>
        <begin position="21"/>
        <end position="185"/>
    </location>
</feature>
<accession>A0A7W9PS57</accession>
<reference evidence="3 4" key="1">
    <citation type="submission" date="2020-08" db="EMBL/GenBank/DDBJ databases">
        <title>Genomic Encyclopedia of Type Strains, Phase III (KMG-III): the genomes of soil and plant-associated and newly described type strains.</title>
        <authorList>
            <person name="Whitman W."/>
        </authorList>
    </citation>
    <scope>NUCLEOTIDE SEQUENCE [LARGE SCALE GENOMIC DNA]</scope>
    <source>
        <strain evidence="3 4">CECT 3313</strain>
    </source>
</reference>
<dbReference type="RefSeq" id="WP_184963857.1">
    <property type="nucleotide sequence ID" value="NZ_JACHJK010000003.1"/>
</dbReference>
<evidence type="ECO:0000313" key="3">
    <source>
        <dbReference type="EMBL" id="MBB5926876.1"/>
    </source>
</evidence>
<evidence type="ECO:0000256" key="2">
    <source>
        <dbReference type="SAM" id="SignalP"/>
    </source>
</evidence>
<gene>
    <name evidence="3" type="ORF">FHS34_002332</name>
</gene>
<keyword evidence="4" id="KW-1185">Reference proteome</keyword>
<feature type="region of interest" description="Disordered" evidence="1">
    <location>
        <begin position="25"/>
        <end position="57"/>
    </location>
</feature>
<dbReference type="EMBL" id="JACHJK010000003">
    <property type="protein sequence ID" value="MBB5926876.1"/>
    <property type="molecule type" value="Genomic_DNA"/>
</dbReference>
<evidence type="ECO:0000313" key="4">
    <source>
        <dbReference type="Proteomes" id="UP000585836"/>
    </source>
</evidence>
<dbReference type="Proteomes" id="UP000585836">
    <property type="component" value="Unassembled WGS sequence"/>
</dbReference>
<organism evidence="3 4">
    <name type="scientific">Streptomyces echinatus</name>
    <dbReference type="NCBI Taxonomy" id="67293"/>
    <lineage>
        <taxon>Bacteria</taxon>
        <taxon>Bacillati</taxon>
        <taxon>Actinomycetota</taxon>
        <taxon>Actinomycetes</taxon>
        <taxon>Kitasatosporales</taxon>
        <taxon>Streptomycetaceae</taxon>
        <taxon>Streptomyces</taxon>
    </lineage>
</organism>
<proteinExistence type="predicted"/>
<dbReference type="AlphaFoldDB" id="A0A7W9PS57"/>
<name>A0A7W9PS57_9ACTN</name>
<evidence type="ECO:0000256" key="1">
    <source>
        <dbReference type="SAM" id="MobiDB-lite"/>
    </source>
</evidence>
<evidence type="ECO:0008006" key="5">
    <source>
        <dbReference type="Google" id="ProtNLM"/>
    </source>
</evidence>
<keyword evidence="2" id="KW-0732">Signal</keyword>
<comment type="caution">
    <text evidence="3">The sequence shown here is derived from an EMBL/GenBank/DDBJ whole genome shotgun (WGS) entry which is preliminary data.</text>
</comment>